<proteinExistence type="predicted"/>
<evidence type="ECO:0000313" key="3">
    <source>
        <dbReference type="Proteomes" id="UP000604481"/>
    </source>
</evidence>
<protein>
    <submittedName>
        <fullName evidence="2">Uncharacterized protein</fullName>
    </submittedName>
</protein>
<dbReference type="Proteomes" id="UP000604481">
    <property type="component" value="Unassembled WGS sequence"/>
</dbReference>
<reference evidence="2 3" key="1">
    <citation type="submission" date="2020-10" db="EMBL/GenBank/DDBJ databases">
        <title>The genome sequence of Chitinilyticum litopenaei 4Y14.</title>
        <authorList>
            <person name="Liu Y."/>
        </authorList>
    </citation>
    <scope>NUCLEOTIDE SEQUENCE [LARGE SCALE GENOMIC DNA]</scope>
    <source>
        <strain evidence="2 3">4Y14</strain>
    </source>
</reference>
<keyword evidence="3" id="KW-1185">Reference proteome</keyword>
<evidence type="ECO:0000256" key="1">
    <source>
        <dbReference type="SAM" id="SignalP"/>
    </source>
</evidence>
<dbReference type="AlphaFoldDB" id="A0A8J7KBU0"/>
<gene>
    <name evidence="2" type="ORF">INR99_14660</name>
</gene>
<dbReference type="EMBL" id="JADFUA010000011">
    <property type="protein sequence ID" value="MBE9610579.1"/>
    <property type="molecule type" value="Genomic_DNA"/>
</dbReference>
<organism evidence="2 3">
    <name type="scientific">Chitinilyticum piscinae</name>
    <dbReference type="NCBI Taxonomy" id="2866724"/>
    <lineage>
        <taxon>Bacteria</taxon>
        <taxon>Pseudomonadati</taxon>
        <taxon>Pseudomonadota</taxon>
        <taxon>Betaproteobacteria</taxon>
        <taxon>Neisseriales</taxon>
        <taxon>Chitinibacteraceae</taxon>
        <taxon>Chitinilyticum</taxon>
    </lineage>
</organism>
<feature type="chain" id="PRO_5035163158" evidence="1">
    <location>
        <begin position="25"/>
        <end position="184"/>
    </location>
</feature>
<accession>A0A8J7KBU0</accession>
<keyword evidence="1" id="KW-0732">Signal</keyword>
<sequence length="184" mass="19172">MKHPTILSALTLALLLAACGDNTATAPQASAVTTTSTATVPAANPPQAGWSRYQNAQSQLQVDYPGELVAEAGSASGNRFKSADGSVIMSIEAIPGEGKSLGDFAKLRQAAQVKSKASVKESHEGGSWYMLVSGKGKDIVYEHGFLRDGVFSVLNVTYPAEATATWQPKIADILKTIVPGTAAH</sequence>
<comment type="caution">
    <text evidence="2">The sequence shown here is derived from an EMBL/GenBank/DDBJ whole genome shotgun (WGS) entry which is preliminary data.</text>
</comment>
<dbReference type="RefSeq" id="WP_194117129.1">
    <property type="nucleotide sequence ID" value="NZ_JADFUA010000011.1"/>
</dbReference>
<feature type="signal peptide" evidence="1">
    <location>
        <begin position="1"/>
        <end position="24"/>
    </location>
</feature>
<name>A0A8J7KBU0_9NEIS</name>
<dbReference type="PROSITE" id="PS51257">
    <property type="entry name" value="PROKAR_LIPOPROTEIN"/>
    <property type="match status" value="1"/>
</dbReference>
<evidence type="ECO:0000313" key="2">
    <source>
        <dbReference type="EMBL" id="MBE9610579.1"/>
    </source>
</evidence>